<keyword evidence="3" id="KW-1185">Reference proteome</keyword>
<keyword evidence="1" id="KW-1133">Transmembrane helix</keyword>
<accession>A0ABV4QUL1</accession>
<reference evidence="2 3" key="1">
    <citation type="submission" date="2023-11" db="EMBL/GenBank/DDBJ databases">
        <title>Actinomadura monticuli sp. nov., isolated from volcanic ash.</title>
        <authorList>
            <person name="Lee S.D."/>
            <person name="Yang H."/>
            <person name="Kim I.S."/>
        </authorList>
    </citation>
    <scope>NUCLEOTIDE SEQUENCE [LARGE SCALE GENOMIC DNA]</scope>
    <source>
        <strain evidence="2 3">DSM 45346</strain>
    </source>
</reference>
<dbReference type="NCBIfam" id="NF033611">
    <property type="entry name" value="SAVED"/>
    <property type="match status" value="1"/>
</dbReference>
<feature type="transmembrane region" description="Helical" evidence="1">
    <location>
        <begin position="34"/>
        <end position="52"/>
    </location>
</feature>
<evidence type="ECO:0000256" key="1">
    <source>
        <dbReference type="SAM" id="Phobius"/>
    </source>
</evidence>
<proteinExistence type="predicted"/>
<name>A0ABV4QUL1_9ACTN</name>
<gene>
    <name evidence="2" type="ORF">SM436_07865</name>
</gene>
<dbReference type="EMBL" id="JAXCEH010000003">
    <property type="protein sequence ID" value="MFA1553605.1"/>
    <property type="molecule type" value="Genomic_DNA"/>
</dbReference>
<keyword evidence="1" id="KW-0472">Membrane</keyword>
<dbReference type="RefSeq" id="WP_371939996.1">
    <property type="nucleotide sequence ID" value="NZ_JAXCEH010000003.1"/>
</dbReference>
<dbReference type="Proteomes" id="UP001569904">
    <property type="component" value="Unassembled WGS sequence"/>
</dbReference>
<organism evidence="2 3">
    <name type="scientific">Actinomadura chokoriensis</name>
    <dbReference type="NCBI Taxonomy" id="454156"/>
    <lineage>
        <taxon>Bacteria</taxon>
        <taxon>Bacillati</taxon>
        <taxon>Actinomycetota</taxon>
        <taxon>Actinomycetes</taxon>
        <taxon>Streptosporangiales</taxon>
        <taxon>Thermomonosporaceae</taxon>
        <taxon>Actinomadura</taxon>
    </lineage>
</organism>
<comment type="caution">
    <text evidence="2">The sequence shown here is derived from an EMBL/GenBank/DDBJ whole genome shotgun (WGS) entry which is preliminary data.</text>
</comment>
<sequence>MDGSAEIAIGAAVASGFFVESAKTLIAGDTAGRWWFLLVCFVGIGLIVFGFWRREQLRRRVHIGIVATAADAAKGLAHARQLESQAETYSRAWPVTVKTGVRLPADGGTAPDLVQALADKTIEAMTLAEQLSPNAVQINLFPTMRLHVAFRYGARLGQTHTRGVMVYEPHHEGGAPSHFPAALLKATDSAGGPLNIDGMQNIDGGDPTATALALDLQARGEAFFAPVRKTCQEDGIGNLLRLSSRVSRLPENTETFTAAIEQICRTWFETHLPDGARTGRHAIFLSGPVAIAVALGARLASADHGRWTAYTYDAANNTYERFPPSPTA</sequence>
<dbReference type="InterPro" id="IPR040836">
    <property type="entry name" value="SAVED"/>
</dbReference>
<protein>
    <submittedName>
        <fullName evidence="2">SAVED domain-containing protein</fullName>
    </submittedName>
</protein>
<evidence type="ECO:0000313" key="3">
    <source>
        <dbReference type="Proteomes" id="UP001569904"/>
    </source>
</evidence>
<keyword evidence="1" id="KW-0812">Transmembrane</keyword>
<evidence type="ECO:0000313" key="2">
    <source>
        <dbReference type="EMBL" id="MFA1553605.1"/>
    </source>
</evidence>